<sequence>MGLSDTGKAFLIVIIFGLIQLSITLSIGLAQLKNNWNKYRCNPLVIPLANLVDEDPIETFKTCTKEIQWDFMKTILKPIYNSFSYFLDSGNLFVGILESLKTGLVVQHGSTLNVMGDLGKRFNILLVELSKAFITVADMFGKVSSMVTVIFYLITTSVKLGHALKADLPGTAMRALTND</sequence>
<proteinExistence type="predicted"/>
<organism evidence="2">
    <name type="scientific">viral metagenome</name>
    <dbReference type="NCBI Taxonomy" id="1070528"/>
    <lineage>
        <taxon>unclassified sequences</taxon>
        <taxon>metagenomes</taxon>
        <taxon>organismal metagenomes</taxon>
    </lineage>
</organism>
<dbReference type="AlphaFoldDB" id="A0A6C0D412"/>
<name>A0A6C0D412_9ZZZZ</name>
<keyword evidence="1" id="KW-0472">Membrane</keyword>
<evidence type="ECO:0000313" key="2">
    <source>
        <dbReference type="EMBL" id="QHT11538.1"/>
    </source>
</evidence>
<feature type="transmembrane region" description="Helical" evidence="1">
    <location>
        <begin position="6"/>
        <end position="30"/>
    </location>
</feature>
<keyword evidence="1" id="KW-1133">Transmembrane helix</keyword>
<keyword evidence="1" id="KW-0812">Transmembrane</keyword>
<evidence type="ECO:0000256" key="1">
    <source>
        <dbReference type="SAM" id="Phobius"/>
    </source>
</evidence>
<protein>
    <submittedName>
        <fullName evidence="2">Uncharacterized protein</fullName>
    </submittedName>
</protein>
<reference evidence="2" key="1">
    <citation type="journal article" date="2020" name="Nature">
        <title>Giant virus diversity and host interactions through global metagenomics.</title>
        <authorList>
            <person name="Schulz F."/>
            <person name="Roux S."/>
            <person name="Paez-Espino D."/>
            <person name="Jungbluth S."/>
            <person name="Walsh D.A."/>
            <person name="Denef V.J."/>
            <person name="McMahon K.D."/>
            <person name="Konstantinidis K.T."/>
            <person name="Eloe-Fadrosh E.A."/>
            <person name="Kyrpides N.C."/>
            <person name="Woyke T."/>
        </authorList>
    </citation>
    <scope>NUCLEOTIDE SEQUENCE</scope>
    <source>
        <strain evidence="2">GVMAG-M-3300023174-116</strain>
    </source>
</reference>
<accession>A0A6C0D412</accession>
<dbReference type="EMBL" id="MN739535">
    <property type="protein sequence ID" value="QHT11538.1"/>
    <property type="molecule type" value="Genomic_DNA"/>
</dbReference>